<evidence type="ECO:0000313" key="1">
    <source>
        <dbReference type="EMBL" id="CAJ1493854.1"/>
    </source>
</evidence>
<protein>
    <submittedName>
        <fullName evidence="1">CopG family transcriptional regulator</fullName>
    </submittedName>
</protein>
<dbReference type="Proteomes" id="UP001190336">
    <property type="component" value="Chromosome"/>
</dbReference>
<name>A0ABM9L790_9MYCO</name>
<proteinExistence type="predicted"/>
<organism evidence="1 2">
    <name type="scientific">[Mycobacterium] kokjensenii</name>
    <dbReference type="NCBI Taxonomy" id="3064287"/>
    <lineage>
        <taxon>Bacteria</taxon>
        <taxon>Bacillati</taxon>
        <taxon>Actinomycetota</taxon>
        <taxon>Actinomycetes</taxon>
        <taxon>Mycobacteriales</taxon>
        <taxon>Mycobacteriaceae</taxon>
        <taxon>Mycolicibacter</taxon>
    </lineage>
</organism>
<gene>
    <name evidence="1" type="ORF">MU0083_000527</name>
</gene>
<accession>A0ABM9L790</accession>
<dbReference type="CDD" id="cd21631">
    <property type="entry name" value="RHH_CopG_NikR-like"/>
    <property type="match status" value="1"/>
</dbReference>
<sequence length="117" mass="12661">MTSQKVTAKKDLAAILAREAAAIDADRDAPITDSTVVTRGHGRSKTLQVRLNPEELDDLERLAADRGLPTSTVAREAILHLIRPTAARSKAARRLVDDFARYLDSLASTTNQDAPGK</sequence>
<keyword evidence="2" id="KW-1185">Reference proteome</keyword>
<dbReference type="RefSeq" id="WP_308475425.1">
    <property type="nucleotide sequence ID" value="NZ_OY726394.1"/>
</dbReference>
<evidence type="ECO:0000313" key="2">
    <source>
        <dbReference type="Proteomes" id="UP001190336"/>
    </source>
</evidence>
<reference evidence="1 2" key="1">
    <citation type="submission" date="2023-08" db="EMBL/GenBank/DDBJ databases">
        <authorList>
            <person name="Folkvardsen B D."/>
            <person name="Norman A."/>
        </authorList>
    </citation>
    <scope>NUCLEOTIDE SEQUENCE [LARGE SCALE GENOMIC DNA]</scope>
    <source>
        <strain evidence="1 2">Mu0083</strain>
    </source>
</reference>
<dbReference type="EMBL" id="OY726394">
    <property type="protein sequence ID" value="CAJ1493854.1"/>
    <property type="molecule type" value="Genomic_DNA"/>
</dbReference>